<name>A0AAP2CIQ2_9BACT</name>
<dbReference type="AlphaFoldDB" id="A0AAP2CIQ2"/>
<comment type="caution">
    <text evidence="6">The sequence shown here is derived from an EMBL/GenBank/DDBJ whole genome shotgun (WGS) entry which is preliminary data.</text>
</comment>
<dbReference type="SUPFAM" id="SSF56935">
    <property type="entry name" value="Porins"/>
    <property type="match status" value="1"/>
</dbReference>
<evidence type="ECO:0000259" key="4">
    <source>
        <dbReference type="Pfam" id="PF07715"/>
    </source>
</evidence>
<protein>
    <submittedName>
        <fullName evidence="6">Outer membrane beta-barrel protein</fullName>
    </submittedName>
</protein>
<dbReference type="Pfam" id="PF07715">
    <property type="entry name" value="Plug"/>
    <property type="match status" value="1"/>
</dbReference>
<dbReference type="RefSeq" id="WP_213946343.1">
    <property type="nucleotide sequence ID" value="NZ_JAHCMY010000013.1"/>
</dbReference>
<evidence type="ECO:0000256" key="1">
    <source>
        <dbReference type="ARBA" id="ARBA00004442"/>
    </source>
</evidence>
<dbReference type="InterPro" id="IPR008969">
    <property type="entry name" value="CarboxyPept-like_regulatory"/>
</dbReference>
<dbReference type="InterPro" id="IPR012910">
    <property type="entry name" value="Plug_dom"/>
</dbReference>
<dbReference type="PANTHER" id="PTHR40980:SF4">
    <property type="entry name" value="TONB-DEPENDENT RECEPTOR-LIKE BETA-BARREL DOMAIN-CONTAINING PROTEIN"/>
    <property type="match status" value="1"/>
</dbReference>
<evidence type="ECO:0000259" key="5">
    <source>
        <dbReference type="Pfam" id="PF14905"/>
    </source>
</evidence>
<evidence type="ECO:0000313" key="6">
    <source>
        <dbReference type="EMBL" id="MBS9525483.1"/>
    </source>
</evidence>
<dbReference type="Pfam" id="PF13715">
    <property type="entry name" value="CarbopepD_reg_2"/>
    <property type="match status" value="1"/>
</dbReference>
<dbReference type="Gene3D" id="2.60.40.1120">
    <property type="entry name" value="Carboxypeptidase-like, regulatory domain"/>
    <property type="match status" value="1"/>
</dbReference>
<dbReference type="InterPro" id="IPR036942">
    <property type="entry name" value="Beta-barrel_TonB_sf"/>
</dbReference>
<feature type="domain" description="TonB-dependent receptor plug" evidence="4">
    <location>
        <begin position="130"/>
        <end position="222"/>
    </location>
</feature>
<gene>
    <name evidence="6" type="ORF">KI659_15815</name>
</gene>
<sequence>MKNILSILAAYFFFIGGAISQTGTIKGVVADSQSGETIIGANVRIEGTGQGVATDIDGSFEINRVDPGKHTLVVSFISYKTLKLQEVQVVAEKATVLDVNLEEDLGELGEVTVMASRETGSNMAIVSEIRKSLQVVSGISSEQIRLSQDGNAAQVMKRVSGVTITDNKFVRVRGVDDRYNVVMINNAIAPSTQVDKRTFSFDLIPSENLDRMMIYKSFSPEVPGDFAGGLVKVFTRNAPDEDFINFGMGIGFRQGTTFQDYKQTEGSKTDFLGFDNGFRDLPQGFPSSDRLIDASGASPIRAEAGRLMNNNYGINTTKAMPDLGGGFSFGKNWYLGGMRLSTHTDISMGQSFQAFTAERNRYFFFNPGQPTAKRDEYFDSYYAKENNVGIMSNWLLRLNKDNTIAFRNLFNQTGINETILRQGRDFIQRPDGARDYAFRYESKTIYTGQIEGNHFWNDEQNKINWVVGGNYMAHEEPDFRRFRTFYQNGVGEGQYVIIDPPASSPQDLGRYFGYMNEWGLSQGLNFEKKFKGVEKDRPRILRAGYLADYKQRSFDARYITYYYPGSSSGAAKEELIRQPIDQAFAPENFNVQDGWLVQEGTRPTDQYDASTFVGAGYLGAVYPIGKFNLSGGVRTEYSIQQLTSATFGGPVNVDNRELIALPAVNVDYNFNEKSLLRAGYGRTVNRPEFREFAPFLYYSFEYLAGFSGNPELQMARIDNLDLRYEYYPNEGETFSIGGFYKSFDRPIEAVGRNVNEEMQFSYRNAVDAYVYGVEVEARKALSTVTNLPFLRDLSLNANASLIWSEVFLGDDVAFQENRRALQGQSPYVVNTSLSYHNEKRNLSVNAAYNVSGPRIFIAGNVNFPDIYEMPRHAIDLTISKMVSERTTLKMGVQDLLNFQYRFYQDTNYDGQITFDVDEPMYRWRRGRMLTASFNYRLK</sequence>
<dbReference type="Proteomes" id="UP001319104">
    <property type="component" value="Unassembled WGS sequence"/>
</dbReference>
<evidence type="ECO:0000313" key="7">
    <source>
        <dbReference type="Proteomes" id="UP001319104"/>
    </source>
</evidence>
<dbReference type="Gene3D" id="2.40.170.20">
    <property type="entry name" value="TonB-dependent receptor, beta-barrel domain"/>
    <property type="match status" value="1"/>
</dbReference>
<comment type="subcellular location">
    <subcellularLocation>
        <location evidence="1">Cell outer membrane</location>
    </subcellularLocation>
</comment>
<dbReference type="Pfam" id="PF14905">
    <property type="entry name" value="OMP_b-brl_3"/>
    <property type="match status" value="1"/>
</dbReference>
<proteinExistence type="predicted"/>
<dbReference type="Gene3D" id="2.170.130.10">
    <property type="entry name" value="TonB-dependent receptor, plug domain"/>
    <property type="match status" value="1"/>
</dbReference>
<accession>A0AAP2CIQ2</accession>
<dbReference type="InterPro" id="IPR041700">
    <property type="entry name" value="OMP_b-brl_3"/>
</dbReference>
<dbReference type="InterPro" id="IPR037066">
    <property type="entry name" value="Plug_dom_sf"/>
</dbReference>
<keyword evidence="2" id="KW-0472">Membrane</keyword>
<evidence type="ECO:0000256" key="3">
    <source>
        <dbReference type="ARBA" id="ARBA00023237"/>
    </source>
</evidence>
<dbReference type="EMBL" id="JAHCMY010000013">
    <property type="protein sequence ID" value="MBS9525483.1"/>
    <property type="molecule type" value="Genomic_DNA"/>
</dbReference>
<dbReference type="PANTHER" id="PTHR40980">
    <property type="entry name" value="PLUG DOMAIN-CONTAINING PROTEIN"/>
    <property type="match status" value="1"/>
</dbReference>
<organism evidence="6 7">
    <name type="scientific">Litoribacter ruber</name>
    <dbReference type="NCBI Taxonomy" id="702568"/>
    <lineage>
        <taxon>Bacteria</taxon>
        <taxon>Pseudomonadati</taxon>
        <taxon>Bacteroidota</taxon>
        <taxon>Cytophagia</taxon>
        <taxon>Cytophagales</taxon>
        <taxon>Cyclobacteriaceae</taxon>
        <taxon>Litoribacter</taxon>
    </lineage>
</organism>
<keyword evidence="7" id="KW-1185">Reference proteome</keyword>
<reference evidence="6 7" key="1">
    <citation type="submission" date="2021-05" db="EMBL/GenBank/DDBJ databases">
        <authorList>
            <person name="Zhang Z.D."/>
            <person name="Osman G."/>
        </authorList>
    </citation>
    <scope>NUCLEOTIDE SEQUENCE [LARGE SCALE GENOMIC DNA]</scope>
    <source>
        <strain evidence="6 7">KCTC 32217</strain>
    </source>
</reference>
<dbReference type="GO" id="GO:0009279">
    <property type="term" value="C:cell outer membrane"/>
    <property type="evidence" value="ECO:0007669"/>
    <property type="project" value="UniProtKB-SubCell"/>
</dbReference>
<feature type="domain" description="Outer membrane protein beta-barrel" evidence="5">
    <location>
        <begin position="586"/>
        <end position="935"/>
    </location>
</feature>
<evidence type="ECO:0000256" key="2">
    <source>
        <dbReference type="ARBA" id="ARBA00023136"/>
    </source>
</evidence>
<keyword evidence="3" id="KW-0998">Cell outer membrane</keyword>
<dbReference type="SUPFAM" id="SSF49464">
    <property type="entry name" value="Carboxypeptidase regulatory domain-like"/>
    <property type="match status" value="1"/>
</dbReference>